<reference evidence="5" key="1">
    <citation type="journal article" date="2017" name="Nat. Ecol. Evol.">
        <title>Genome expansion and lineage-specific genetic innovations in the forest pathogenic fungi Armillaria.</title>
        <authorList>
            <person name="Sipos G."/>
            <person name="Prasanna A.N."/>
            <person name="Walter M.C."/>
            <person name="O'Connor E."/>
            <person name="Balint B."/>
            <person name="Krizsan K."/>
            <person name="Kiss B."/>
            <person name="Hess J."/>
            <person name="Varga T."/>
            <person name="Slot J."/>
            <person name="Riley R."/>
            <person name="Boka B."/>
            <person name="Rigling D."/>
            <person name="Barry K."/>
            <person name="Lee J."/>
            <person name="Mihaltcheva S."/>
            <person name="LaButti K."/>
            <person name="Lipzen A."/>
            <person name="Waldron R."/>
            <person name="Moloney N.M."/>
            <person name="Sperisen C."/>
            <person name="Kredics L."/>
            <person name="Vagvoelgyi C."/>
            <person name="Patrignani A."/>
            <person name="Fitzpatrick D."/>
            <person name="Nagy I."/>
            <person name="Doyle S."/>
            <person name="Anderson J.B."/>
            <person name="Grigoriev I.V."/>
            <person name="Gueldener U."/>
            <person name="Muensterkoetter M."/>
            <person name="Nagy L.G."/>
        </authorList>
    </citation>
    <scope>NUCLEOTIDE SEQUENCE [LARGE SCALE GENOMIC DNA]</scope>
    <source>
        <strain evidence="5">C18/9</strain>
    </source>
</reference>
<dbReference type="AlphaFoldDB" id="A0A284QK23"/>
<accession>A0A284QK23</accession>
<keyword evidence="2" id="KW-0812">Transmembrane</keyword>
<feature type="transmembrane region" description="Helical" evidence="2">
    <location>
        <begin position="439"/>
        <end position="464"/>
    </location>
</feature>
<feature type="domain" description="DUF6535" evidence="3">
    <location>
        <begin position="253"/>
        <end position="433"/>
    </location>
</feature>
<feature type="region of interest" description="Disordered" evidence="1">
    <location>
        <begin position="62"/>
        <end position="137"/>
    </location>
</feature>
<dbReference type="OrthoDB" id="2953271at2759"/>
<sequence length="1175" mass="130660">MSESHADSNSTVRRQDQEQPLSIPLGAPLSDAYGRPSLPQAGGQDDTALSYAAPSYSLNHIRAATETQPSQTSATYWGLSSPLGPSNDHLDSSLSDPSNADQRTDVPPQSSVPLSGSFQSAQNPSVANQPSPPLQPSQIIYSSPFYFHGLPQNDSNMSGASVSPALSPHFSPSPSQGFPQGASKHTILDIPAGSTPYGYPPSLDNPHSIPPVGTNHGELSNAESGAWTVKDDYEQKYPEDSPGSECDPTARVWRILADECQVYDKGKIEVLRDNVDVLLVFAGLFSAVVTTFVAQTSQSLQVDYSQMSALLLYEMVNIQRAIASGVAVDSISASPLNPTSVFVPSASDRYVNGLWFMSLSLSLVTALVAVLAKQWIRQYMLASSESPPDRCRIRQFRYIGFQEWHVPIIVGILPFLLHIALAIFLAGLVVFLLDLQRSIAYVILVITGGSYALYVATLLMPLFFPGCPYQTSLTDLFFVAHRKILRWTSTARYKLRPPSIQEWELQTIKAQCDDLDVLSLRWLYDMSSNPVIHRCIIECIGGLQPSISSDMLHAKFEGAGLEEKSWELLQGCLEPHRYQGYSAVVYGMEAQLERLLRSRLRFSAGISRRHPFPRLLLTLTPDTRLSSEISTMTATIACQDDNLRPTNHPTGADVFLYLAQQADAENILLHPSLWRSLFSSVKSRRSLFLDSVHNSHFEPFCHKFMETLTRQEVSWNSAQTQDDGTRRMSLRETLRFGLYDDIETHLLSVLAGFDTFKPASFNDYPHDSDKPASFDDYPHDSEISPRIRLLLAITNYALSTQTFRAVRWDDASLMQHHCFGMVFFALRALRIHVTDYAAMLSFRESAAIYSIICPLVTSPSFDSKEICPSPIPWMIRSDVIRILVRIITERSNPDPSKSWKTLPPEWSTGTVTDVVCGLTLDPNTRGNWLTDSHVPAICVVDAGTLLEHNMNNDDATAIETFTNLDVLQFVAHTMFIYPWCRLIQAYISAICRRLNGSRSKTSHPASDPTHTDAYIDYIHCPQNLYTICAILGGRLAKCTERGGNGGAQKTLYALTGLRSQDPAWSPCIARLEHLSKNQQYISEQQFFSPDESQWRRYDGPREVQRIMTRLETCVAKLKQVVRYSVPAPGDVLFAEDILQPSRPGPDNSPVPYIPDESDEYASQPSAVDVTEESTA</sequence>
<evidence type="ECO:0000313" key="4">
    <source>
        <dbReference type="EMBL" id="SJK96799.1"/>
    </source>
</evidence>
<evidence type="ECO:0000313" key="5">
    <source>
        <dbReference type="Proteomes" id="UP000219338"/>
    </source>
</evidence>
<protein>
    <recommendedName>
        <fullName evidence="3">DUF6535 domain-containing protein</fullName>
    </recommendedName>
</protein>
<evidence type="ECO:0000256" key="2">
    <source>
        <dbReference type="SAM" id="Phobius"/>
    </source>
</evidence>
<dbReference type="Pfam" id="PF20153">
    <property type="entry name" value="DUF6535"/>
    <property type="match status" value="1"/>
</dbReference>
<gene>
    <name evidence="4" type="ORF">ARMOST_00045</name>
</gene>
<keyword evidence="2" id="KW-0472">Membrane</keyword>
<feature type="transmembrane region" description="Helical" evidence="2">
    <location>
        <begin position="275"/>
        <end position="294"/>
    </location>
</feature>
<evidence type="ECO:0000256" key="1">
    <source>
        <dbReference type="SAM" id="MobiDB-lite"/>
    </source>
</evidence>
<dbReference type="Proteomes" id="UP000219338">
    <property type="component" value="Unassembled WGS sequence"/>
</dbReference>
<feature type="region of interest" description="Disordered" evidence="1">
    <location>
        <begin position="156"/>
        <end position="204"/>
    </location>
</feature>
<feature type="region of interest" description="Disordered" evidence="1">
    <location>
        <begin position="1"/>
        <end position="49"/>
    </location>
</feature>
<proteinExistence type="predicted"/>
<feature type="compositionally biased region" description="Polar residues" evidence="1">
    <location>
        <begin position="92"/>
        <end position="128"/>
    </location>
</feature>
<feature type="transmembrane region" description="Helical" evidence="2">
    <location>
        <begin position="404"/>
        <end position="433"/>
    </location>
</feature>
<feature type="compositionally biased region" description="Pro residues" evidence="1">
    <location>
        <begin position="1142"/>
        <end position="1152"/>
    </location>
</feature>
<name>A0A284QK23_ARMOS</name>
<dbReference type="EMBL" id="FUEG01000001">
    <property type="protein sequence ID" value="SJK96799.1"/>
    <property type="molecule type" value="Genomic_DNA"/>
</dbReference>
<feature type="transmembrane region" description="Helical" evidence="2">
    <location>
        <begin position="354"/>
        <end position="372"/>
    </location>
</feature>
<keyword evidence="2" id="KW-1133">Transmembrane helix</keyword>
<feature type="region of interest" description="Disordered" evidence="1">
    <location>
        <begin position="1136"/>
        <end position="1175"/>
    </location>
</feature>
<organism evidence="4 5">
    <name type="scientific">Armillaria ostoyae</name>
    <name type="common">Armillaria root rot fungus</name>
    <dbReference type="NCBI Taxonomy" id="47428"/>
    <lineage>
        <taxon>Eukaryota</taxon>
        <taxon>Fungi</taxon>
        <taxon>Dikarya</taxon>
        <taxon>Basidiomycota</taxon>
        <taxon>Agaricomycotina</taxon>
        <taxon>Agaricomycetes</taxon>
        <taxon>Agaricomycetidae</taxon>
        <taxon>Agaricales</taxon>
        <taxon>Marasmiineae</taxon>
        <taxon>Physalacriaceae</taxon>
        <taxon>Armillaria</taxon>
    </lineage>
</organism>
<keyword evidence="5" id="KW-1185">Reference proteome</keyword>
<feature type="compositionally biased region" description="Polar residues" evidence="1">
    <location>
        <begin position="65"/>
        <end position="75"/>
    </location>
</feature>
<dbReference type="InterPro" id="IPR045338">
    <property type="entry name" value="DUF6535"/>
</dbReference>
<evidence type="ECO:0000259" key="3">
    <source>
        <dbReference type="Pfam" id="PF20153"/>
    </source>
</evidence>